<proteinExistence type="inferred from homology"/>
<evidence type="ECO:0000256" key="6">
    <source>
        <dbReference type="ARBA" id="ARBA00022989"/>
    </source>
</evidence>
<keyword evidence="3 11" id="KW-0444">Lipid biosynthesis</keyword>
<dbReference type="AlphaFoldDB" id="A0AAW2HYV2"/>
<dbReference type="GO" id="GO:0005506">
    <property type="term" value="F:iron ion binding"/>
    <property type="evidence" value="ECO:0007669"/>
    <property type="project" value="TreeGrafter"/>
</dbReference>
<keyword evidence="10 11" id="KW-0275">Fatty acid biosynthesis</keyword>
<feature type="transmembrane region" description="Helical" evidence="12">
    <location>
        <begin position="37"/>
        <end position="58"/>
    </location>
</feature>
<feature type="transmembrane region" description="Helical" evidence="12">
    <location>
        <begin position="121"/>
        <end position="141"/>
    </location>
</feature>
<keyword evidence="7 11" id="KW-0560">Oxidoreductase</keyword>
<evidence type="ECO:0000256" key="12">
    <source>
        <dbReference type="SAM" id="Phobius"/>
    </source>
</evidence>
<reference evidence="14" key="1">
    <citation type="journal article" date="2024" name="Gigascience">
        <title>Chromosome-level genome of the poultry shaft louse Menopon gallinae provides insight into the host-switching and adaptive evolution of parasitic lice.</title>
        <authorList>
            <person name="Xu Y."/>
            <person name="Ma L."/>
            <person name="Liu S."/>
            <person name="Liang Y."/>
            <person name="Liu Q."/>
            <person name="He Z."/>
            <person name="Tian L."/>
            <person name="Duan Y."/>
            <person name="Cai W."/>
            <person name="Li H."/>
            <person name="Song F."/>
        </authorList>
    </citation>
    <scope>NUCLEOTIDE SEQUENCE</scope>
    <source>
        <strain evidence="14">Cailab_2023a</strain>
    </source>
</reference>
<comment type="similarity">
    <text evidence="2 11">Belongs to the fatty acid desaturase type 1 family.</text>
</comment>
<dbReference type="PRINTS" id="PR00075">
    <property type="entry name" value="FACDDSATRASE"/>
</dbReference>
<dbReference type="PANTHER" id="PTHR11351">
    <property type="entry name" value="ACYL-COA DESATURASE"/>
    <property type="match status" value="1"/>
</dbReference>
<evidence type="ECO:0000256" key="11">
    <source>
        <dbReference type="RuleBase" id="RU000581"/>
    </source>
</evidence>
<sequence>MFSYFFSAVLLIALGLLGTTAGAHRLWAHRSYSANLILRIILMLCQTLVGYSCIYDWVLDHRIHHKYHGTDDDPFNYKRGFVYAQIGTYMLSKNPRRQEIIKEIDMSDLEQDKVVMFQKRFFWVLMPILNLLLTINAPAEYWGEDLLVSFMVIMCLRIPVAFHASWLVNSARTIWGMVPNDRFFSDSNLAFIIKKSHWHEYHYTIPWDCLTNEFGSYNCGCSTIFIKIWAAMGWAYNLKTIDARGIRQGLTKSANTGKPVVECLNEVAEEMMQYQPEDKFVDLLRVTK</sequence>
<protein>
    <submittedName>
        <fullName evidence="14">Uncharacterized protein</fullName>
    </submittedName>
</protein>
<keyword evidence="5" id="KW-0276">Fatty acid metabolism</keyword>
<accession>A0AAW2HYV2</accession>
<evidence type="ECO:0000256" key="3">
    <source>
        <dbReference type="ARBA" id="ARBA00022516"/>
    </source>
</evidence>
<organism evidence="14">
    <name type="scientific">Menopon gallinae</name>
    <name type="common">poultry shaft louse</name>
    <dbReference type="NCBI Taxonomy" id="328185"/>
    <lineage>
        <taxon>Eukaryota</taxon>
        <taxon>Metazoa</taxon>
        <taxon>Ecdysozoa</taxon>
        <taxon>Arthropoda</taxon>
        <taxon>Hexapoda</taxon>
        <taxon>Insecta</taxon>
        <taxon>Pterygota</taxon>
        <taxon>Neoptera</taxon>
        <taxon>Paraneoptera</taxon>
        <taxon>Psocodea</taxon>
        <taxon>Troctomorpha</taxon>
        <taxon>Phthiraptera</taxon>
        <taxon>Amblycera</taxon>
        <taxon>Menoponidae</taxon>
        <taxon>Menopon</taxon>
    </lineage>
</organism>
<evidence type="ECO:0000256" key="9">
    <source>
        <dbReference type="ARBA" id="ARBA00023136"/>
    </source>
</evidence>
<dbReference type="CDD" id="cd03505">
    <property type="entry name" value="Delta9-FADS-like"/>
    <property type="match status" value="1"/>
</dbReference>
<comment type="subcellular location">
    <subcellularLocation>
        <location evidence="1">Membrane</location>
        <topology evidence="1">Multi-pass membrane protein</topology>
    </subcellularLocation>
</comment>
<evidence type="ECO:0000256" key="8">
    <source>
        <dbReference type="ARBA" id="ARBA00023098"/>
    </source>
</evidence>
<comment type="cofactor">
    <cofactor evidence="11">
        <name>Fe(2+)</name>
        <dbReference type="ChEBI" id="CHEBI:29033"/>
    </cofactor>
</comment>
<keyword evidence="6 12" id="KW-1133">Transmembrane helix</keyword>
<feature type="signal peptide" evidence="13">
    <location>
        <begin position="1"/>
        <end position="22"/>
    </location>
</feature>
<comment type="caution">
    <text evidence="14">The sequence shown here is derived from an EMBL/GenBank/DDBJ whole genome shotgun (WGS) entry which is preliminary data.</text>
</comment>
<dbReference type="GO" id="GO:0005789">
    <property type="term" value="C:endoplasmic reticulum membrane"/>
    <property type="evidence" value="ECO:0007669"/>
    <property type="project" value="TreeGrafter"/>
</dbReference>
<name>A0AAW2HYV2_9NEOP</name>
<evidence type="ECO:0000256" key="5">
    <source>
        <dbReference type="ARBA" id="ARBA00022832"/>
    </source>
</evidence>
<evidence type="ECO:0000256" key="13">
    <source>
        <dbReference type="SAM" id="SignalP"/>
    </source>
</evidence>
<comment type="domain">
    <text evidence="11">The histidine box domains are involved in binding the catalytic metal ions.</text>
</comment>
<keyword evidence="13" id="KW-0732">Signal</keyword>
<keyword evidence="4 11" id="KW-0812">Transmembrane</keyword>
<evidence type="ECO:0000313" key="14">
    <source>
        <dbReference type="EMBL" id="KAL0274796.1"/>
    </source>
</evidence>
<feature type="chain" id="PRO_5043498025" evidence="13">
    <location>
        <begin position="23"/>
        <end position="288"/>
    </location>
</feature>
<evidence type="ECO:0000256" key="1">
    <source>
        <dbReference type="ARBA" id="ARBA00004141"/>
    </source>
</evidence>
<evidence type="ECO:0000256" key="7">
    <source>
        <dbReference type="ARBA" id="ARBA00023002"/>
    </source>
</evidence>
<dbReference type="GO" id="GO:0006636">
    <property type="term" value="P:unsaturated fatty acid biosynthetic process"/>
    <property type="evidence" value="ECO:0007669"/>
    <property type="project" value="TreeGrafter"/>
</dbReference>
<gene>
    <name evidence="14" type="ORF">PYX00_002835</name>
</gene>
<dbReference type="InterPro" id="IPR015876">
    <property type="entry name" value="Acyl-CoA_DS"/>
</dbReference>
<dbReference type="PANTHER" id="PTHR11351:SF26">
    <property type="entry name" value="FATTY ACID DESATURASE DOMAIN-CONTAINING PROTEIN"/>
    <property type="match status" value="1"/>
</dbReference>
<keyword evidence="9 12" id="KW-0472">Membrane</keyword>
<dbReference type="GO" id="GO:0004768">
    <property type="term" value="F:stearoyl-CoA 9-desaturase activity"/>
    <property type="evidence" value="ECO:0007669"/>
    <property type="project" value="TreeGrafter"/>
</dbReference>
<keyword evidence="8" id="KW-0443">Lipid metabolism</keyword>
<feature type="transmembrane region" description="Helical" evidence="12">
    <location>
        <begin position="147"/>
        <end position="168"/>
    </location>
</feature>
<evidence type="ECO:0000256" key="4">
    <source>
        <dbReference type="ARBA" id="ARBA00022692"/>
    </source>
</evidence>
<evidence type="ECO:0000256" key="2">
    <source>
        <dbReference type="ARBA" id="ARBA00009295"/>
    </source>
</evidence>
<evidence type="ECO:0000256" key="10">
    <source>
        <dbReference type="ARBA" id="ARBA00023160"/>
    </source>
</evidence>
<dbReference type="EMBL" id="JARGDH010000002">
    <property type="protein sequence ID" value="KAL0274796.1"/>
    <property type="molecule type" value="Genomic_DNA"/>
</dbReference>